<dbReference type="InterPro" id="IPR020103">
    <property type="entry name" value="PsdUridine_synth_cat_dom_sf"/>
</dbReference>
<evidence type="ECO:0000256" key="5">
    <source>
        <dbReference type="PIRSR" id="PIRSR001430-1"/>
    </source>
</evidence>
<dbReference type="FunFam" id="3.30.70.580:FF:000001">
    <property type="entry name" value="tRNA pseudouridine synthase A"/>
    <property type="match status" value="1"/>
</dbReference>
<organism evidence="9 10">
    <name type="scientific">Buchnera aphidicola</name>
    <name type="common">Nipponaphis monzeni</name>
    <dbReference type="NCBI Taxonomy" id="2495405"/>
    <lineage>
        <taxon>Bacteria</taxon>
        <taxon>Pseudomonadati</taxon>
        <taxon>Pseudomonadota</taxon>
        <taxon>Gammaproteobacteria</taxon>
        <taxon>Enterobacterales</taxon>
        <taxon>Erwiniaceae</taxon>
        <taxon>Buchnera</taxon>
    </lineage>
</organism>
<dbReference type="RefSeq" id="WP_158344743.1">
    <property type="nucleotide sequence ID" value="NZ_AP019379.1"/>
</dbReference>
<dbReference type="InterPro" id="IPR001406">
    <property type="entry name" value="PsdUridine_synth_TruA"/>
</dbReference>
<gene>
    <name evidence="4 9" type="primary">truA</name>
    <name evidence="9" type="ORF">BUCNMO_162</name>
</gene>
<dbReference type="Pfam" id="PF01416">
    <property type="entry name" value="PseudoU_synth_1"/>
    <property type="match status" value="2"/>
</dbReference>
<comment type="subunit">
    <text evidence="4">Homodimer.</text>
</comment>
<evidence type="ECO:0000259" key="8">
    <source>
        <dbReference type="Pfam" id="PF01416"/>
    </source>
</evidence>
<dbReference type="GO" id="GO:0031119">
    <property type="term" value="P:tRNA pseudouridine synthesis"/>
    <property type="evidence" value="ECO:0007669"/>
    <property type="project" value="UniProtKB-UniRule"/>
</dbReference>
<evidence type="ECO:0000313" key="9">
    <source>
        <dbReference type="EMBL" id="BBI01177.1"/>
    </source>
</evidence>
<evidence type="ECO:0000313" key="10">
    <source>
        <dbReference type="Proteomes" id="UP000317544"/>
    </source>
</evidence>
<keyword evidence="10" id="KW-1185">Reference proteome</keyword>
<reference evidence="9 10" key="1">
    <citation type="journal article" date="2019" name="Proc. Natl. Acad. Sci. U.S.A.">
        <title>Exaggeration and cooption of innate immunity for social defense.</title>
        <authorList>
            <person name="Kutsukake M."/>
            <person name="Moriyama M."/>
            <person name="Shigenobu S."/>
            <person name="Meng X.-Y."/>
            <person name="Nikoh N."/>
            <person name="Noda C."/>
            <person name="Kobayashi S."/>
            <person name="Fukatsu T."/>
        </authorList>
    </citation>
    <scope>NUCLEOTIDE SEQUENCE [LARGE SCALE GENOMIC DNA]</scope>
    <source>
        <strain evidence="9 10">Nmo</strain>
    </source>
</reference>
<dbReference type="Gene3D" id="3.30.70.660">
    <property type="entry name" value="Pseudouridine synthase I, catalytic domain, C-terminal subdomain"/>
    <property type="match status" value="1"/>
</dbReference>
<dbReference type="GO" id="GO:0160147">
    <property type="term" value="F:tRNA pseudouridine(38-40) synthase activity"/>
    <property type="evidence" value="ECO:0007669"/>
    <property type="project" value="UniProtKB-EC"/>
</dbReference>
<feature type="active site" description="Nucleophile" evidence="4 5">
    <location>
        <position position="51"/>
    </location>
</feature>
<keyword evidence="2 4" id="KW-0819">tRNA processing</keyword>
<dbReference type="EC" id="5.4.99.12" evidence="4"/>
<evidence type="ECO:0000256" key="6">
    <source>
        <dbReference type="PIRSR" id="PIRSR001430-2"/>
    </source>
</evidence>
<sequence>MKIALGVEYNGTNYHGWQKQHTVLTIQEQLENALSKIANHKINVTCAGRTDAGVHSTGQVVHFTTISVRKKNSWVFGVNSYLPNDISVQWAKIVPNFFNARYSAISRRYRYFIYNYKCRSSIFYSQYYCFSKMRLDVNKMKLAGNNLIGEHDFSSFRGRGCQSKTPWRQIIYFNISRQDRLVIIDIEANSFLYRMVRNIVGCLIDIGSSKKKITWIQYLLKNKNRNLGGVTAKASGLYLIFVHYPLVFNLSRNICRKFFVI</sequence>
<comment type="similarity">
    <text evidence="1 4 7">Belongs to the tRNA pseudouridine synthase TruA family.</text>
</comment>
<dbReference type="InterPro" id="IPR020097">
    <property type="entry name" value="PsdUridine_synth_TruA_a/b_dom"/>
</dbReference>
<comment type="function">
    <text evidence="4">Formation of pseudouridine at positions 38, 39 and 40 in the anticodon stem and loop of transfer RNAs.</text>
</comment>
<evidence type="ECO:0000256" key="7">
    <source>
        <dbReference type="RuleBase" id="RU003792"/>
    </source>
</evidence>
<dbReference type="InterPro" id="IPR020095">
    <property type="entry name" value="PsdUridine_synth_TruA_C"/>
</dbReference>
<evidence type="ECO:0000256" key="4">
    <source>
        <dbReference type="HAMAP-Rule" id="MF_00171"/>
    </source>
</evidence>
<protein>
    <recommendedName>
        <fullName evidence="4">tRNA pseudouridine synthase A</fullName>
        <ecNumber evidence="4">5.4.99.12</ecNumber>
    </recommendedName>
    <alternativeName>
        <fullName evidence="4">tRNA pseudouridine(38-40) synthase</fullName>
    </alternativeName>
    <alternativeName>
        <fullName evidence="4">tRNA pseudouridylate synthase I</fullName>
    </alternativeName>
    <alternativeName>
        <fullName evidence="4">tRNA-uridine isomerase I</fullName>
    </alternativeName>
</protein>
<dbReference type="AlphaFoldDB" id="A0A455T9Z4"/>
<dbReference type="PANTHER" id="PTHR11142:SF0">
    <property type="entry name" value="TRNA PSEUDOURIDINE SYNTHASE-LIKE 1"/>
    <property type="match status" value="1"/>
</dbReference>
<dbReference type="PIRSF" id="PIRSF001430">
    <property type="entry name" value="tRNA_psdUrid_synth"/>
    <property type="match status" value="1"/>
</dbReference>
<dbReference type="NCBIfam" id="TIGR00071">
    <property type="entry name" value="hisT_truA"/>
    <property type="match status" value="1"/>
</dbReference>
<dbReference type="OrthoDB" id="9811823at2"/>
<dbReference type="EMBL" id="AP019379">
    <property type="protein sequence ID" value="BBI01177.1"/>
    <property type="molecule type" value="Genomic_DNA"/>
</dbReference>
<dbReference type="Gene3D" id="3.30.70.580">
    <property type="entry name" value="Pseudouridine synthase I, catalytic domain, N-terminal subdomain"/>
    <property type="match status" value="1"/>
</dbReference>
<dbReference type="CDD" id="cd02570">
    <property type="entry name" value="PseudoU_synth_EcTruA"/>
    <property type="match status" value="1"/>
</dbReference>
<accession>A0A455T9Z4</accession>
<evidence type="ECO:0000256" key="3">
    <source>
        <dbReference type="ARBA" id="ARBA00023235"/>
    </source>
</evidence>
<proteinExistence type="inferred from homology"/>
<evidence type="ECO:0000256" key="2">
    <source>
        <dbReference type="ARBA" id="ARBA00022694"/>
    </source>
</evidence>
<evidence type="ECO:0000256" key="1">
    <source>
        <dbReference type="ARBA" id="ARBA00009375"/>
    </source>
</evidence>
<dbReference type="SUPFAM" id="SSF55120">
    <property type="entry name" value="Pseudouridine synthase"/>
    <property type="match status" value="1"/>
</dbReference>
<feature type="domain" description="Pseudouridine synthase I TruA alpha/beta" evidence="8">
    <location>
        <begin position="8"/>
        <end position="103"/>
    </location>
</feature>
<comment type="catalytic activity">
    <reaction evidence="4 7">
        <text>uridine(38/39/40) in tRNA = pseudouridine(38/39/40) in tRNA</text>
        <dbReference type="Rhea" id="RHEA:22376"/>
        <dbReference type="Rhea" id="RHEA-COMP:10085"/>
        <dbReference type="Rhea" id="RHEA-COMP:10087"/>
        <dbReference type="ChEBI" id="CHEBI:65314"/>
        <dbReference type="ChEBI" id="CHEBI:65315"/>
        <dbReference type="EC" id="5.4.99.12"/>
    </reaction>
</comment>
<keyword evidence="3 4" id="KW-0413">Isomerase</keyword>
<name>A0A455T9Z4_9GAMM</name>
<feature type="domain" description="Pseudouridine synthase I TruA alpha/beta" evidence="8">
    <location>
        <begin position="146"/>
        <end position="245"/>
    </location>
</feature>
<comment type="caution">
    <text evidence="4">Lacks conserved residue(s) required for the propagation of feature annotation.</text>
</comment>
<dbReference type="Proteomes" id="UP000317544">
    <property type="component" value="Chromosome"/>
</dbReference>
<feature type="binding site" evidence="4 6">
    <location>
        <position position="109"/>
    </location>
    <ligand>
        <name>substrate</name>
    </ligand>
</feature>
<dbReference type="GO" id="GO:0003723">
    <property type="term" value="F:RNA binding"/>
    <property type="evidence" value="ECO:0007669"/>
    <property type="project" value="InterPro"/>
</dbReference>
<dbReference type="PANTHER" id="PTHR11142">
    <property type="entry name" value="PSEUDOURIDYLATE SYNTHASE"/>
    <property type="match status" value="1"/>
</dbReference>
<dbReference type="InterPro" id="IPR020094">
    <property type="entry name" value="TruA/RsuA/RluB/E/F_N"/>
</dbReference>
<dbReference type="HAMAP" id="MF_00171">
    <property type="entry name" value="TruA"/>
    <property type="match status" value="1"/>
</dbReference>